<feature type="domain" description="SusD-like N-terminal" evidence="7">
    <location>
        <begin position="49"/>
        <end position="216"/>
    </location>
</feature>
<evidence type="ECO:0000256" key="2">
    <source>
        <dbReference type="ARBA" id="ARBA00006275"/>
    </source>
</evidence>
<gene>
    <name evidence="8" type="ORF">GCM10007049_17170</name>
</gene>
<dbReference type="PROSITE" id="PS51257">
    <property type="entry name" value="PROKAR_LIPOPROTEIN"/>
    <property type="match status" value="1"/>
</dbReference>
<comment type="caution">
    <text evidence="8">The sequence shown here is derived from an EMBL/GenBank/DDBJ whole genome shotgun (WGS) entry which is preliminary data.</text>
</comment>
<evidence type="ECO:0000256" key="1">
    <source>
        <dbReference type="ARBA" id="ARBA00004442"/>
    </source>
</evidence>
<sequence length="494" mass="56075">MKRLIYIRQLWLAIPLLSFGFGCSSILEQPPVSQIEESQFWTSSSDAEAGVAAVYDAMQNAYKSKYFFWGELRSDNFSGTEQASGEALQIVTNNLLPTNEGVTSWGALYQMIMRANLAIENIPTIESYDAGLLGEAHALRAFAYFDAIRVWGAVPLYTENIRGLDDNLFREKSTGDQIMADVILPDLMMAEELLENPAERFHFSLASLYCLQAEVYMHLREYENAKIALDKLVGLNEFSLVRTREAWQALFRNEPESAGLSSSQQETGPELIFSIFNELEEDGNRASGVYGVFFSGVPPYKISRLLEEKWISQYPIDSIAWHAKYPDFKPSAKDVDGATIYGDFRYFESREESKDIGDARCAKYNKTNYNAAEDDTDIVIYRYAGMLLLKAEAEVQLGNLQEAVNLLNQIRQARDLPTVALADFQSSEQLYDMILDERQFELLAEGKRWWDLIRTDKAVEVMNPINGLTSDKLLFPIYFKHLIDNANLTQTPGY</sequence>
<evidence type="ECO:0000313" key="8">
    <source>
        <dbReference type="EMBL" id="GGZ25244.1"/>
    </source>
</evidence>
<name>A0A918PYL7_9BACT</name>
<evidence type="ECO:0000313" key="9">
    <source>
        <dbReference type="Proteomes" id="UP000619457"/>
    </source>
</evidence>
<dbReference type="InterPro" id="IPR033985">
    <property type="entry name" value="SusD-like_N"/>
</dbReference>
<dbReference type="Pfam" id="PF14322">
    <property type="entry name" value="SusD-like_3"/>
    <property type="match status" value="1"/>
</dbReference>
<dbReference type="Proteomes" id="UP000619457">
    <property type="component" value="Unassembled WGS sequence"/>
</dbReference>
<reference evidence="8" key="1">
    <citation type="journal article" date="2014" name="Int. J. Syst. Evol. Microbiol.">
        <title>Complete genome sequence of Corynebacterium casei LMG S-19264T (=DSM 44701T), isolated from a smear-ripened cheese.</title>
        <authorList>
            <consortium name="US DOE Joint Genome Institute (JGI-PGF)"/>
            <person name="Walter F."/>
            <person name="Albersmeier A."/>
            <person name="Kalinowski J."/>
            <person name="Ruckert C."/>
        </authorList>
    </citation>
    <scope>NUCLEOTIDE SEQUENCE</scope>
    <source>
        <strain evidence="8">KCTC 12368</strain>
    </source>
</reference>
<accession>A0A918PYL7</accession>
<dbReference type="SUPFAM" id="SSF48452">
    <property type="entry name" value="TPR-like"/>
    <property type="match status" value="1"/>
</dbReference>
<proteinExistence type="inferred from homology"/>
<keyword evidence="4" id="KW-0472">Membrane</keyword>
<comment type="subcellular location">
    <subcellularLocation>
        <location evidence="1">Cell outer membrane</location>
    </subcellularLocation>
</comment>
<protein>
    <recommendedName>
        <fullName evidence="10">Starch-binding associating with outer membrane</fullName>
    </recommendedName>
</protein>
<evidence type="ECO:0000256" key="3">
    <source>
        <dbReference type="ARBA" id="ARBA00022729"/>
    </source>
</evidence>
<keyword evidence="5" id="KW-0998">Cell outer membrane</keyword>
<dbReference type="Pfam" id="PF07980">
    <property type="entry name" value="SusD_RagB"/>
    <property type="match status" value="1"/>
</dbReference>
<evidence type="ECO:0000256" key="5">
    <source>
        <dbReference type="ARBA" id="ARBA00023237"/>
    </source>
</evidence>
<evidence type="ECO:0008006" key="10">
    <source>
        <dbReference type="Google" id="ProtNLM"/>
    </source>
</evidence>
<comment type="similarity">
    <text evidence="2">Belongs to the SusD family.</text>
</comment>
<organism evidence="8 9">
    <name type="scientific">Echinicola pacifica</name>
    <dbReference type="NCBI Taxonomy" id="346377"/>
    <lineage>
        <taxon>Bacteria</taxon>
        <taxon>Pseudomonadati</taxon>
        <taxon>Bacteroidota</taxon>
        <taxon>Cytophagia</taxon>
        <taxon>Cytophagales</taxon>
        <taxon>Cyclobacteriaceae</taxon>
        <taxon>Echinicola</taxon>
    </lineage>
</organism>
<dbReference type="AlphaFoldDB" id="A0A918PYL7"/>
<evidence type="ECO:0000256" key="4">
    <source>
        <dbReference type="ARBA" id="ARBA00023136"/>
    </source>
</evidence>
<dbReference type="RefSeq" id="WP_018473406.1">
    <property type="nucleotide sequence ID" value="NZ_BMWX01000003.1"/>
</dbReference>
<dbReference type="EMBL" id="BMWX01000003">
    <property type="protein sequence ID" value="GGZ25244.1"/>
    <property type="molecule type" value="Genomic_DNA"/>
</dbReference>
<keyword evidence="3" id="KW-0732">Signal</keyword>
<keyword evidence="9" id="KW-1185">Reference proteome</keyword>
<reference evidence="8" key="2">
    <citation type="submission" date="2020-09" db="EMBL/GenBank/DDBJ databases">
        <authorList>
            <person name="Sun Q."/>
            <person name="Kim S."/>
        </authorList>
    </citation>
    <scope>NUCLEOTIDE SEQUENCE</scope>
    <source>
        <strain evidence="8">KCTC 12368</strain>
    </source>
</reference>
<dbReference type="Gene3D" id="1.25.40.390">
    <property type="match status" value="1"/>
</dbReference>
<dbReference type="InterPro" id="IPR011990">
    <property type="entry name" value="TPR-like_helical_dom_sf"/>
</dbReference>
<feature type="domain" description="RagB/SusD" evidence="6">
    <location>
        <begin position="361"/>
        <end position="464"/>
    </location>
</feature>
<dbReference type="GO" id="GO:0009279">
    <property type="term" value="C:cell outer membrane"/>
    <property type="evidence" value="ECO:0007669"/>
    <property type="project" value="UniProtKB-SubCell"/>
</dbReference>
<evidence type="ECO:0000259" key="7">
    <source>
        <dbReference type="Pfam" id="PF14322"/>
    </source>
</evidence>
<evidence type="ECO:0000259" key="6">
    <source>
        <dbReference type="Pfam" id="PF07980"/>
    </source>
</evidence>
<dbReference type="InterPro" id="IPR012944">
    <property type="entry name" value="SusD_RagB_dom"/>
</dbReference>